<feature type="domain" description="TRAFD1/XAF1 zinc finger" evidence="2">
    <location>
        <begin position="5"/>
        <end position="32"/>
    </location>
</feature>
<dbReference type="Pfam" id="PF21366">
    <property type="entry name" value="TRAFD1-XIAF1_ZnF"/>
    <property type="match status" value="1"/>
</dbReference>
<dbReference type="OrthoDB" id="193703at2759"/>
<name>A0A1E4TAP1_9ASCO</name>
<keyword evidence="4" id="KW-1185">Reference proteome</keyword>
<dbReference type="Proteomes" id="UP000095023">
    <property type="component" value="Unassembled WGS sequence"/>
</dbReference>
<reference evidence="4" key="1">
    <citation type="submission" date="2016-02" db="EMBL/GenBank/DDBJ databases">
        <title>Comparative genomics of biotechnologically important yeasts.</title>
        <authorList>
            <consortium name="DOE Joint Genome Institute"/>
            <person name="Riley R."/>
            <person name="Haridas S."/>
            <person name="Wolfe K.H."/>
            <person name="Lopes M.R."/>
            <person name="Hittinger C.T."/>
            <person name="Goker M."/>
            <person name="Salamov A."/>
            <person name="Wisecaver J."/>
            <person name="Long T.M."/>
            <person name="Aerts A.L."/>
            <person name="Barry K."/>
            <person name="Choi C."/>
            <person name="Clum A."/>
            <person name="Coughlan A.Y."/>
            <person name="Deshpande S."/>
            <person name="Douglass A.P."/>
            <person name="Hanson S.J."/>
            <person name="Klenk H.-P."/>
            <person name="Labutti K."/>
            <person name="Lapidus A."/>
            <person name="Lindquist E."/>
            <person name="Lipzen A."/>
            <person name="Meier-Kolthoff J.P."/>
            <person name="Ohm R.A."/>
            <person name="Otillar R.P."/>
            <person name="Pangilinan J."/>
            <person name="Peng Y."/>
            <person name="Rokas A."/>
            <person name="Rosa C.A."/>
            <person name="Scheuner C."/>
            <person name="Sibirny A.A."/>
            <person name="Slot J.C."/>
            <person name="Stielow J.B."/>
            <person name="Sun H."/>
            <person name="Kurtzman C.P."/>
            <person name="Blackwell M."/>
            <person name="Jeffries T.W."/>
            <person name="Grigoriev I.V."/>
        </authorList>
    </citation>
    <scope>NUCLEOTIDE SEQUENCE [LARGE SCALE GENOMIC DNA]</scope>
    <source>
        <strain evidence="4">NRRL Y-17796</strain>
    </source>
</reference>
<evidence type="ECO:0000259" key="1">
    <source>
        <dbReference type="Pfam" id="PF16558"/>
    </source>
</evidence>
<evidence type="ECO:0000313" key="3">
    <source>
        <dbReference type="EMBL" id="ODV88822.1"/>
    </source>
</evidence>
<organism evidence="3 4">
    <name type="scientific">Tortispora caseinolytica NRRL Y-17796</name>
    <dbReference type="NCBI Taxonomy" id="767744"/>
    <lineage>
        <taxon>Eukaryota</taxon>
        <taxon>Fungi</taxon>
        <taxon>Dikarya</taxon>
        <taxon>Ascomycota</taxon>
        <taxon>Saccharomycotina</taxon>
        <taxon>Trigonopsidomycetes</taxon>
        <taxon>Trigonopsidales</taxon>
        <taxon>Trigonopsidaceae</taxon>
        <taxon>Tortispora</taxon>
    </lineage>
</organism>
<sequence length="212" mass="23989">MGMSGHEAECGSRTTECHVCGKNVRLRDMEMHMGWHDHTRRQGTPPIICNNINCGRILDSDNALGVCSICFGPLYNTVLDTDGVKLRRRLERRYFIQLTRGCGKEWCRNNECMTGAGHKLAIKEATSRVKELMNEGNKGVFYFCVDETCTRNMVIVNWLAEEHEYDRSWCCAAVQAAQGREDLARQWLANNAVKLTEKAEVLRGSNVVEQSA</sequence>
<dbReference type="InterPro" id="IPR042556">
    <property type="entry name" value="AZUL_sf"/>
</dbReference>
<dbReference type="AlphaFoldDB" id="A0A1E4TAP1"/>
<proteinExistence type="predicted"/>
<dbReference type="Pfam" id="PF16558">
    <property type="entry name" value="AZUL"/>
    <property type="match status" value="1"/>
</dbReference>
<dbReference type="InterPro" id="IPR032353">
    <property type="entry name" value="AZUL"/>
</dbReference>
<dbReference type="Gene3D" id="6.10.130.10">
    <property type="entry name" value="Ubiquitin-protein ligase E3A, N-terminal zinc-binding domain (AZUL)"/>
    <property type="match status" value="1"/>
</dbReference>
<dbReference type="EMBL" id="KV453843">
    <property type="protein sequence ID" value="ODV88822.1"/>
    <property type="molecule type" value="Genomic_DNA"/>
</dbReference>
<protein>
    <submittedName>
        <fullName evidence="3">Uncharacterized protein</fullName>
    </submittedName>
</protein>
<gene>
    <name evidence="3" type="ORF">CANCADRAFT_57915</name>
</gene>
<evidence type="ECO:0000313" key="4">
    <source>
        <dbReference type="Proteomes" id="UP000095023"/>
    </source>
</evidence>
<evidence type="ECO:0000259" key="2">
    <source>
        <dbReference type="Pfam" id="PF21366"/>
    </source>
</evidence>
<feature type="domain" description="Ubiquitin-protein ligase E3A N-terminal zinc-binding" evidence="1">
    <location>
        <begin position="90"/>
        <end position="126"/>
    </location>
</feature>
<accession>A0A1E4TAP1</accession>
<dbReference type="InterPro" id="IPR049439">
    <property type="entry name" value="TRAFD1-XIAF1_Znf"/>
</dbReference>